<keyword evidence="6" id="KW-1185">Reference proteome</keyword>
<dbReference type="PRINTS" id="PR00792">
    <property type="entry name" value="PEPSIN"/>
</dbReference>
<evidence type="ECO:0000256" key="3">
    <source>
        <dbReference type="SAM" id="Phobius"/>
    </source>
</evidence>
<dbReference type="Pfam" id="PF00026">
    <property type="entry name" value="Asp"/>
    <property type="match status" value="1"/>
</dbReference>
<dbReference type="STRING" id="1276538.A0A1X7RSF3"/>
<keyword evidence="3" id="KW-0472">Membrane</keyword>
<dbReference type="SUPFAM" id="SSF50630">
    <property type="entry name" value="Acid proteases"/>
    <property type="match status" value="1"/>
</dbReference>
<evidence type="ECO:0000256" key="1">
    <source>
        <dbReference type="ARBA" id="ARBA00007447"/>
    </source>
</evidence>
<name>A0A1X7RSF3_ZYMT9</name>
<dbReference type="Gene3D" id="2.40.70.10">
    <property type="entry name" value="Acid Proteases"/>
    <property type="match status" value="2"/>
</dbReference>
<feature type="region of interest" description="Disordered" evidence="2">
    <location>
        <begin position="464"/>
        <end position="498"/>
    </location>
</feature>
<dbReference type="InterPro" id="IPR021109">
    <property type="entry name" value="Peptidase_aspartic_dom_sf"/>
</dbReference>
<comment type="similarity">
    <text evidence="1">Belongs to the peptidase A1 family.</text>
</comment>
<evidence type="ECO:0000259" key="4">
    <source>
        <dbReference type="PROSITE" id="PS51767"/>
    </source>
</evidence>
<organism evidence="5 6">
    <name type="scientific">Zymoseptoria tritici (strain ST99CH_3D7)</name>
    <dbReference type="NCBI Taxonomy" id="1276538"/>
    <lineage>
        <taxon>Eukaryota</taxon>
        <taxon>Fungi</taxon>
        <taxon>Dikarya</taxon>
        <taxon>Ascomycota</taxon>
        <taxon>Pezizomycotina</taxon>
        <taxon>Dothideomycetes</taxon>
        <taxon>Dothideomycetidae</taxon>
        <taxon>Mycosphaerellales</taxon>
        <taxon>Mycosphaerellaceae</taxon>
        <taxon>Zymoseptoria</taxon>
    </lineage>
</organism>
<accession>A0A1X7RSF3</accession>
<feature type="domain" description="Peptidase A1" evidence="4">
    <location>
        <begin position="1"/>
        <end position="367"/>
    </location>
</feature>
<keyword evidence="3" id="KW-0812">Transmembrane</keyword>
<evidence type="ECO:0000313" key="6">
    <source>
        <dbReference type="Proteomes" id="UP000215127"/>
    </source>
</evidence>
<gene>
    <name evidence="5" type="ORF">ZT3D7_G5048</name>
</gene>
<protein>
    <recommendedName>
        <fullName evidence="4">Peptidase A1 domain-containing protein</fullName>
    </recommendedName>
</protein>
<reference evidence="5 6" key="1">
    <citation type="submission" date="2016-06" db="EMBL/GenBank/DDBJ databases">
        <authorList>
            <person name="Kjaerup R.B."/>
            <person name="Dalgaard T.S."/>
            <person name="Juul-Madsen H.R."/>
        </authorList>
    </citation>
    <scope>NUCLEOTIDE SEQUENCE [LARGE SCALE GENOMIC DNA]</scope>
</reference>
<dbReference type="PANTHER" id="PTHR47966">
    <property type="entry name" value="BETA-SITE APP-CLEAVING ENZYME, ISOFORM A-RELATED"/>
    <property type="match status" value="1"/>
</dbReference>
<evidence type="ECO:0000256" key="2">
    <source>
        <dbReference type="SAM" id="MobiDB-lite"/>
    </source>
</evidence>
<dbReference type="InterPro" id="IPR033121">
    <property type="entry name" value="PEPTIDASE_A1"/>
</dbReference>
<dbReference type="EMBL" id="LT853695">
    <property type="protein sequence ID" value="SMQ49897.1"/>
    <property type="molecule type" value="Genomic_DNA"/>
</dbReference>
<sequence length="498" mass="52271">MVGSPPQSISVSLGTGSYDLYFNSASSASCNGSSSPSPCRGGTFNSSASTSYQEVNASPAFYIVYGDQSGAIGPYGTDSIQFGQTVVNDVQFGIGEQLEIPGQYTESTMGLGYPEEEAIYTASGTAPLSPYKNLPGVMVREGMAASRLYSIALGRRDTDTPGSLIFGGIDTARYTGRLATLDVINVTQPYSSVGDETNTTAIRTFITTITDAQYITNNTTVSLWSGGSDGVEAWDSENVAVPVLPETASSIMYLPSEHYDQHIAPRFPFVESESCSCDYANTSDRIQFTFANRTAVAVDVRDLFVPLSDLVTGQQLRYDNGTAMCRFTIGNSSAKADSVDQPYILAGPVLSAMYMVFDMDNNQMSIAQAATDVADSPNIVEVEAGPDGVAKAVASAEKSRMPSATATAGLPSSTVTAADQDPPATSGSVNSGAIAGGVVGGVAALALIGGAVFFLLRRKRKNQMRPKSEMAQDTDGGFGGIHGIRTNNPRFNGDPTLE</sequence>
<feature type="compositionally biased region" description="Polar residues" evidence="2">
    <location>
        <begin position="402"/>
        <end position="426"/>
    </location>
</feature>
<dbReference type="InterPro" id="IPR001461">
    <property type="entry name" value="Aspartic_peptidase_A1"/>
</dbReference>
<dbReference type="GO" id="GO:0006508">
    <property type="term" value="P:proteolysis"/>
    <property type="evidence" value="ECO:0007669"/>
    <property type="project" value="InterPro"/>
</dbReference>
<dbReference type="PANTHER" id="PTHR47966:SF65">
    <property type="entry name" value="ASPARTIC-TYPE ENDOPEPTIDASE"/>
    <property type="match status" value="1"/>
</dbReference>
<evidence type="ECO:0000313" key="5">
    <source>
        <dbReference type="EMBL" id="SMQ49897.1"/>
    </source>
</evidence>
<dbReference type="GO" id="GO:0004190">
    <property type="term" value="F:aspartic-type endopeptidase activity"/>
    <property type="evidence" value="ECO:0007669"/>
    <property type="project" value="InterPro"/>
</dbReference>
<dbReference type="AlphaFoldDB" id="A0A1X7RSF3"/>
<dbReference type="Proteomes" id="UP000215127">
    <property type="component" value="Chromosome 4"/>
</dbReference>
<feature type="region of interest" description="Disordered" evidence="2">
    <location>
        <begin position="400"/>
        <end position="426"/>
    </location>
</feature>
<dbReference type="PROSITE" id="PS51767">
    <property type="entry name" value="PEPTIDASE_A1"/>
    <property type="match status" value="1"/>
</dbReference>
<feature type="transmembrane region" description="Helical" evidence="3">
    <location>
        <begin position="433"/>
        <end position="456"/>
    </location>
</feature>
<proteinExistence type="inferred from homology"/>
<keyword evidence="3" id="KW-1133">Transmembrane helix</keyword>